<dbReference type="EMBL" id="AAQM03000251">
    <property type="protein sequence ID" value="EPR58852.1"/>
    <property type="molecule type" value="Genomic_DNA"/>
</dbReference>
<proteinExistence type="predicted"/>
<protein>
    <submittedName>
        <fullName evidence="1">Alpha tubulin TUBA1</fullName>
    </submittedName>
</protein>
<evidence type="ECO:0000313" key="1">
    <source>
        <dbReference type="EMBL" id="EPR58852.1"/>
    </source>
</evidence>
<sequence>MREVISIHVGQAGIQIGNAC</sequence>
<comment type="caution">
    <text evidence="1">The sequence shown here is derived from an EMBL/GenBank/DDBJ whole genome shotgun (WGS) entry which is preliminary data.</text>
</comment>
<gene>
    <name evidence="1" type="ORF">TGGT1_316400A</name>
</gene>
<evidence type="ECO:0000313" key="2">
    <source>
        <dbReference type="Proteomes" id="UP000005641"/>
    </source>
</evidence>
<reference evidence="1 2" key="1">
    <citation type="submission" date="2006-05" db="EMBL/GenBank/DDBJ databases">
        <authorList>
            <person name="Paulsen I."/>
        </authorList>
    </citation>
    <scope>NUCLEOTIDE SEQUENCE [LARGE SCALE GENOMIC DNA]</scope>
    <source>
        <strain evidence="1 2">GT1</strain>
    </source>
</reference>
<reference evidence="1 2" key="2">
    <citation type="submission" date="2013-05" db="EMBL/GenBank/DDBJ databases">
        <authorList>
            <person name="Sibley D."/>
            <person name="Venepally P."/>
            <person name="Karamycheva S."/>
            <person name="Hadjithomas M."/>
            <person name="Khan A."/>
            <person name="Brunk B."/>
            <person name="Roos D."/>
            <person name="Caler E."/>
            <person name="Lorenzi H."/>
        </authorList>
    </citation>
    <scope>NUCLEOTIDE SEQUENCE [LARGE SCALE GENOMIC DNA]</scope>
    <source>
        <strain evidence="1 2">GT1</strain>
    </source>
</reference>
<dbReference type="SUPFAM" id="SSF52490">
    <property type="entry name" value="Tubulin nucleotide-binding domain-like"/>
    <property type="match status" value="1"/>
</dbReference>
<dbReference type="AlphaFoldDB" id="S7UMF7"/>
<dbReference type="Proteomes" id="UP000005641">
    <property type="component" value="Unassembled WGS sequence"/>
</dbReference>
<feature type="non-terminal residue" evidence="1">
    <location>
        <position position="20"/>
    </location>
</feature>
<name>S7UMF7_TOXGG</name>
<accession>S7UMF7</accession>
<dbReference type="InterPro" id="IPR036525">
    <property type="entry name" value="Tubulin/FtsZ_GTPase_sf"/>
</dbReference>
<organism evidence="1 2">
    <name type="scientific">Toxoplasma gondii (strain ATCC 50853 / GT1)</name>
    <dbReference type="NCBI Taxonomy" id="507601"/>
    <lineage>
        <taxon>Eukaryota</taxon>
        <taxon>Sar</taxon>
        <taxon>Alveolata</taxon>
        <taxon>Apicomplexa</taxon>
        <taxon>Conoidasida</taxon>
        <taxon>Coccidia</taxon>
        <taxon>Eucoccidiorida</taxon>
        <taxon>Eimeriorina</taxon>
        <taxon>Sarcocystidae</taxon>
        <taxon>Toxoplasma</taxon>
    </lineage>
</organism>
<dbReference type="Gene3D" id="3.40.50.1440">
    <property type="entry name" value="Tubulin/FtsZ, GTPase domain"/>
    <property type="match status" value="1"/>
</dbReference>
<dbReference type="VEuPathDB" id="ToxoDB:TGGT1_316400A"/>